<keyword evidence="3 7" id="KW-0227">DNA damage</keyword>
<feature type="domain" description="DNA replication/recombination mediator RecO N-terminal" evidence="8">
    <location>
        <begin position="1"/>
        <end position="70"/>
    </location>
</feature>
<keyword evidence="5 7" id="KW-0234">DNA repair</keyword>
<dbReference type="AlphaFoldDB" id="A0A1R0F8C0"/>
<dbReference type="RefSeq" id="WP_075870074.1">
    <property type="nucleotide sequence ID" value="NZ_CALYQA010000001.1"/>
</dbReference>
<dbReference type="Pfam" id="PF11967">
    <property type="entry name" value="RecO_N"/>
    <property type="match status" value="1"/>
</dbReference>
<keyword evidence="10" id="KW-1185">Reference proteome</keyword>
<evidence type="ECO:0000256" key="7">
    <source>
        <dbReference type="HAMAP-Rule" id="MF_00201"/>
    </source>
</evidence>
<comment type="caution">
    <text evidence="9">The sequence shown here is derived from an EMBL/GenBank/DDBJ whole genome shotgun (WGS) entry which is preliminary data.</text>
</comment>
<evidence type="ECO:0000259" key="8">
    <source>
        <dbReference type="Pfam" id="PF11967"/>
    </source>
</evidence>
<accession>A0A1R0F8C0</accession>
<reference evidence="9 10" key="1">
    <citation type="submission" date="2016-12" db="EMBL/GenBank/DDBJ databases">
        <title>Comparative genomics of Bartonella apis.</title>
        <authorList>
            <person name="Engel P."/>
        </authorList>
    </citation>
    <scope>NUCLEOTIDE SEQUENCE [LARGE SCALE GENOMIC DNA]</scope>
    <source>
        <strain evidence="9 10">PEB0149</strain>
    </source>
</reference>
<dbReference type="SUPFAM" id="SSF57863">
    <property type="entry name" value="ArfGap/RecO-like zinc finger"/>
    <property type="match status" value="1"/>
</dbReference>
<dbReference type="InterPro" id="IPR022572">
    <property type="entry name" value="DNA_rep/recomb_RecO_N"/>
</dbReference>
<protein>
    <recommendedName>
        <fullName evidence="2 7">DNA repair protein RecO</fullName>
    </recommendedName>
    <alternativeName>
        <fullName evidence="6 7">Recombination protein O</fullName>
    </alternativeName>
</protein>
<evidence type="ECO:0000256" key="4">
    <source>
        <dbReference type="ARBA" id="ARBA00023172"/>
    </source>
</evidence>
<evidence type="ECO:0000256" key="5">
    <source>
        <dbReference type="ARBA" id="ARBA00023204"/>
    </source>
</evidence>
<proteinExistence type="inferred from homology"/>
<gene>
    <name evidence="7" type="primary">recO</name>
    <name evidence="9" type="ORF">PEB0149_005840</name>
</gene>
<comment type="function">
    <text evidence="7">Involved in DNA repair and RecF pathway recombination.</text>
</comment>
<evidence type="ECO:0000313" key="9">
    <source>
        <dbReference type="EMBL" id="OLY43162.1"/>
    </source>
</evidence>
<dbReference type="InterPro" id="IPR037278">
    <property type="entry name" value="ARFGAP/RecO"/>
</dbReference>
<dbReference type="PANTHER" id="PTHR33991:SF1">
    <property type="entry name" value="DNA REPAIR PROTEIN RECO"/>
    <property type="match status" value="1"/>
</dbReference>
<organism evidence="9 10">
    <name type="scientific">Bartonella apis</name>
    <dbReference type="NCBI Taxonomy" id="1686310"/>
    <lineage>
        <taxon>Bacteria</taxon>
        <taxon>Pseudomonadati</taxon>
        <taxon>Pseudomonadota</taxon>
        <taxon>Alphaproteobacteria</taxon>
        <taxon>Hyphomicrobiales</taxon>
        <taxon>Bartonellaceae</taxon>
        <taxon>Bartonella</taxon>
    </lineage>
</organism>
<dbReference type="GO" id="GO:0006310">
    <property type="term" value="P:DNA recombination"/>
    <property type="evidence" value="ECO:0007669"/>
    <property type="project" value="UniProtKB-UniRule"/>
</dbReference>
<dbReference type="NCBIfam" id="TIGR00613">
    <property type="entry name" value="reco"/>
    <property type="match status" value="1"/>
</dbReference>
<dbReference type="Pfam" id="PF02565">
    <property type="entry name" value="RecO_C"/>
    <property type="match status" value="1"/>
</dbReference>
<dbReference type="PANTHER" id="PTHR33991">
    <property type="entry name" value="DNA REPAIR PROTEIN RECO"/>
    <property type="match status" value="1"/>
</dbReference>
<dbReference type="Proteomes" id="UP000187344">
    <property type="component" value="Unassembled WGS sequence"/>
</dbReference>
<evidence type="ECO:0000256" key="3">
    <source>
        <dbReference type="ARBA" id="ARBA00022763"/>
    </source>
</evidence>
<evidence type="ECO:0000313" key="10">
    <source>
        <dbReference type="Proteomes" id="UP000187344"/>
    </source>
</evidence>
<keyword evidence="4 7" id="KW-0233">DNA recombination</keyword>
<dbReference type="EMBL" id="LXYT01000002">
    <property type="protein sequence ID" value="OLY43162.1"/>
    <property type="molecule type" value="Genomic_DNA"/>
</dbReference>
<evidence type="ECO:0000256" key="6">
    <source>
        <dbReference type="ARBA" id="ARBA00033409"/>
    </source>
</evidence>
<dbReference type="OrthoDB" id="9804792at2"/>
<evidence type="ECO:0000256" key="1">
    <source>
        <dbReference type="ARBA" id="ARBA00007452"/>
    </source>
</evidence>
<comment type="similarity">
    <text evidence="1 7">Belongs to the RecO family.</text>
</comment>
<dbReference type="HAMAP" id="MF_00201">
    <property type="entry name" value="RecO"/>
    <property type="match status" value="1"/>
</dbReference>
<dbReference type="InterPro" id="IPR003717">
    <property type="entry name" value="RecO"/>
</dbReference>
<name>A0A1R0F8C0_9HYPH</name>
<dbReference type="InterPro" id="IPR042242">
    <property type="entry name" value="RecO_C"/>
</dbReference>
<dbReference type="GO" id="GO:0043590">
    <property type="term" value="C:bacterial nucleoid"/>
    <property type="evidence" value="ECO:0007669"/>
    <property type="project" value="TreeGrafter"/>
</dbReference>
<dbReference type="Gene3D" id="1.20.1440.120">
    <property type="entry name" value="Recombination protein O, C-terminal domain"/>
    <property type="match status" value="1"/>
</dbReference>
<evidence type="ECO:0000256" key="2">
    <source>
        <dbReference type="ARBA" id="ARBA00021310"/>
    </source>
</evidence>
<dbReference type="Gene3D" id="2.40.50.140">
    <property type="entry name" value="Nucleic acid-binding proteins"/>
    <property type="match status" value="1"/>
</dbReference>
<sequence>MEWKEQAFILGTRQHGETSAIVEVMTRSHGRHMGLVKGGRSRKMSAVLQPGNKVIADWWARLDEHLGIFKIEPVDFNASRMMLEPHALYALQLAAAHIRLLPERDPYPALYDILELLINNIDDELITGELMVRFEIKLLEAVGFGLDLSKCGATGKRDNLKYVSPKSARAICAEAGEPWKDKLLPLPEFLLKSSERPENFEDIKQGFFLTGYFLTRNVWNARGIEPPEVRASFVESLSRFFHKS</sequence>
<dbReference type="GO" id="GO:0006302">
    <property type="term" value="P:double-strand break repair"/>
    <property type="evidence" value="ECO:0007669"/>
    <property type="project" value="TreeGrafter"/>
</dbReference>
<dbReference type="InterPro" id="IPR012340">
    <property type="entry name" value="NA-bd_OB-fold"/>
</dbReference>
<dbReference type="SUPFAM" id="SSF50249">
    <property type="entry name" value="Nucleic acid-binding proteins"/>
    <property type="match status" value="1"/>
</dbReference>